<evidence type="ECO:0000313" key="3">
    <source>
        <dbReference type="EMBL" id="MCK8141464.1"/>
    </source>
</evidence>
<feature type="domain" description="NAD-dependent epimerase/dehydratase" evidence="2">
    <location>
        <begin position="11"/>
        <end position="245"/>
    </location>
</feature>
<dbReference type="SUPFAM" id="SSF51735">
    <property type="entry name" value="NAD(P)-binding Rossmann-fold domains"/>
    <property type="match status" value="1"/>
</dbReference>
<evidence type="ECO:0000256" key="1">
    <source>
        <dbReference type="ARBA" id="ARBA00007637"/>
    </source>
</evidence>
<proteinExistence type="inferred from homology"/>
<accession>A0A9X1XQY9</accession>
<evidence type="ECO:0000259" key="2">
    <source>
        <dbReference type="Pfam" id="PF01370"/>
    </source>
</evidence>
<dbReference type="Gene3D" id="3.40.50.720">
    <property type="entry name" value="NAD(P)-binding Rossmann-like Domain"/>
    <property type="match status" value="1"/>
</dbReference>
<gene>
    <name evidence="3" type="ORF">MW871_06110</name>
</gene>
<name>A0A9X1XQY9_9FLAO</name>
<reference evidence="3" key="1">
    <citation type="submission" date="2022-04" db="EMBL/GenBank/DDBJ databases">
        <title>Flavobacterium pygoscelis sp. nov. isolated from Chinstrap chick (Pygoscelis antarcticus).</title>
        <authorList>
            <person name="Irgang R."/>
            <person name="Poblete-Morales M."/>
            <person name="Avendano-Herrera R."/>
        </authorList>
    </citation>
    <scope>NUCLEOTIDE SEQUENCE</scope>
    <source>
        <strain evidence="3">I-SCBP12n</strain>
    </source>
</reference>
<sequence length="315" mass="35664">MNKFMLVKETILLIGGSGFIGSNLIDFVLKNNDFSDYKFVVLSRSLKREPSNNVVYITGDFTDKTVLINLFSKWNFTKVFHFATSTTPLTSGNNILCDINGNLIATIGLLDIMKEFECKSIVYLSSGGAVYGEKKLEKISENEICNPVSSYGVVKLTIENYIRLYQKQNGINYLILRVSNPFGKFHSSEKQGVINIAIRRALLSEPVEIWGDGLQSKDYIFVDDLVKVIFALVEQKVLNKTINVGSGETHQLNKILEIIKIYMPNLKVNYVGSKTTDVKDFCLDVSVMKSFYKLKLVDMNDAIQKTILFERERLN</sequence>
<dbReference type="AlphaFoldDB" id="A0A9X1XQY9"/>
<dbReference type="InterPro" id="IPR001509">
    <property type="entry name" value="Epimerase_deHydtase"/>
</dbReference>
<dbReference type="EMBL" id="JALNUB010000003">
    <property type="protein sequence ID" value="MCK8141464.1"/>
    <property type="molecule type" value="Genomic_DNA"/>
</dbReference>
<keyword evidence="4" id="KW-1185">Reference proteome</keyword>
<dbReference type="Pfam" id="PF01370">
    <property type="entry name" value="Epimerase"/>
    <property type="match status" value="1"/>
</dbReference>
<dbReference type="InterPro" id="IPR036291">
    <property type="entry name" value="NAD(P)-bd_dom_sf"/>
</dbReference>
<dbReference type="Proteomes" id="UP001139260">
    <property type="component" value="Unassembled WGS sequence"/>
</dbReference>
<dbReference type="RefSeq" id="WP_248427959.1">
    <property type="nucleotide sequence ID" value="NZ_JALNUB010000003.1"/>
</dbReference>
<evidence type="ECO:0000313" key="4">
    <source>
        <dbReference type="Proteomes" id="UP001139260"/>
    </source>
</evidence>
<comment type="similarity">
    <text evidence="1">Belongs to the NAD(P)-dependent epimerase/dehydratase family.</text>
</comment>
<dbReference type="PANTHER" id="PTHR43000">
    <property type="entry name" value="DTDP-D-GLUCOSE 4,6-DEHYDRATASE-RELATED"/>
    <property type="match status" value="1"/>
</dbReference>
<comment type="caution">
    <text evidence="3">The sequence shown here is derived from an EMBL/GenBank/DDBJ whole genome shotgun (WGS) entry which is preliminary data.</text>
</comment>
<organism evidence="3 4">
    <name type="scientific">Flavobacterium pygoscelis</name>
    <dbReference type="NCBI Taxonomy" id="2893176"/>
    <lineage>
        <taxon>Bacteria</taxon>
        <taxon>Pseudomonadati</taxon>
        <taxon>Bacteroidota</taxon>
        <taxon>Flavobacteriia</taxon>
        <taxon>Flavobacteriales</taxon>
        <taxon>Flavobacteriaceae</taxon>
        <taxon>Flavobacterium</taxon>
    </lineage>
</organism>
<protein>
    <submittedName>
        <fullName evidence="3">NAD-dependent epimerase/dehydratase family protein</fullName>
    </submittedName>
</protein>